<keyword evidence="2" id="KW-1185">Reference proteome</keyword>
<name>A0ABU0BP15_9HYPH</name>
<reference evidence="1 2" key="1">
    <citation type="submission" date="2023-07" db="EMBL/GenBank/DDBJ databases">
        <title>Genomic Encyclopedia of Type Strains, Phase IV (KMG-IV): sequencing the most valuable type-strain genomes for metagenomic binning, comparative biology and taxonomic classification.</title>
        <authorList>
            <person name="Goeker M."/>
        </authorList>
    </citation>
    <scope>NUCLEOTIDE SEQUENCE [LARGE SCALE GENOMIC DNA]</scope>
    <source>
        <strain evidence="1 2">DSM 1112</strain>
    </source>
</reference>
<sequence length="66" mass="7179">MTAPALFQPAKRVRASERALRIALRVVQDTGLSVEKLCITGGQIEIHCGRVDAEKPSPDHGGPEDW</sequence>
<evidence type="ECO:0008006" key="3">
    <source>
        <dbReference type="Google" id="ProtNLM"/>
    </source>
</evidence>
<evidence type="ECO:0000313" key="2">
    <source>
        <dbReference type="Proteomes" id="UP001230207"/>
    </source>
</evidence>
<accession>A0ABU0BP15</accession>
<protein>
    <recommendedName>
        <fullName evidence="3">Transposase</fullName>
    </recommendedName>
</protein>
<gene>
    <name evidence="1" type="ORF">QO002_002130</name>
</gene>
<evidence type="ECO:0000313" key="1">
    <source>
        <dbReference type="EMBL" id="MDQ0319992.1"/>
    </source>
</evidence>
<dbReference type="Proteomes" id="UP001230207">
    <property type="component" value="Unassembled WGS sequence"/>
</dbReference>
<proteinExistence type="predicted"/>
<dbReference type="EMBL" id="JAUSVF010000001">
    <property type="protein sequence ID" value="MDQ0319992.1"/>
    <property type="molecule type" value="Genomic_DNA"/>
</dbReference>
<comment type="caution">
    <text evidence="1">The sequence shown here is derived from an EMBL/GenBank/DDBJ whole genome shotgun (WGS) entry which is preliminary data.</text>
</comment>
<organism evidence="1 2">
    <name type="scientific">Pararhizobium capsulatum DSM 1112</name>
    <dbReference type="NCBI Taxonomy" id="1121113"/>
    <lineage>
        <taxon>Bacteria</taxon>
        <taxon>Pseudomonadati</taxon>
        <taxon>Pseudomonadota</taxon>
        <taxon>Alphaproteobacteria</taxon>
        <taxon>Hyphomicrobiales</taxon>
        <taxon>Rhizobiaceae</taxon>
        <taxon>Rhizobium/Agrobacterium group</taxon>
        <taxon>Pararhizobium</taxon>
    </lineage>
</organism>